<evidence type="ECO:0000313" key="26">
    <source>
        <dbReference type="EMBL" id="KAL3885283.1"/>
    </source>
</evidence>
<dbReference type="InterPro" id="IPR050344">
    <property type="entry name" value="Peptidase_M1_aminopeptidases"/>
</dbReference>
<dbReference type="SUPFAM" id="SSF63737">
    <property type="entry name" value="Leukotriene A4 hydrolase N-terminal domain"/>
    <property type="match status" value="1"/>
</dbReference>
<dbReference type="InterPro" id="IPR014782">
    <property type="entry name" value="Peptidase_M1_dom"/>
</dbReference>
<dbReference type="SUPFAM" id="SSF55486">
    <property type="entry name" value="Metalloproteases ('zincins'), catalytic domain"/>
    <property type="match status" value="1"/>
</dbReference>
<keyword evidence="12" id="KW-0735">Signal-anchor</keyword>
<feature type="chain" id="PRO_5044742550" description="Aminopeptidase" evidence="22">
    <location>
        <begin position="19"/>
        <end position="908"/>
    </location>
</feature>
<dbReference type="InterPro" id="IPR042097">
    <property type="entry name" value="Aminopeptidase_N-like_N_sf"/>
</dbReference>
<comment type="subcellular location">
    <subcellularLocation>
        <location evidence="2">Cell membrane</location>
    </subcellularLocation>
    <subcellularLocation>
        <location evidence="3">Membrane</location>
        <topology evidence="3">Single-pass type II membrane protein</topology>
    </subcellularLocation>
</comment>
<keyword evidence="8 19" id="KW-0479">Metal-binding</keyword>
<dbReference type="PRINTS" id="PR00756">
    <property type="entry name" value="ALADIPTASE"/>
</dbReference>
<evidence type="ECO:0000256" key="21">
    <source>
        <dbReference type="RuleBase" id="RU364040"/>
    </source>
</evidence>
<feature type="site" description="Transition state stabilizer" evidence="20">
    <location>
        <position position="417"/>
    </location>
</feature>
<evidence type="ECO:0000256" key="20">
    <source>
        <dbReference type="PIRSR" id="PIRSR634016-4"/>
    </source>
</evidence>
<feature type="domain" description="ERAP1-like C-terminal" evidence="24">
    <location>
        <begin position="566"/>
        <end position="884"/>
    </location>
</feature>
<evidence type="ECO:0000256" key="1">
    <source>
        <dbReference type="ARBA" id="ARBA00000098"/>
    </source>
</evidence>
<evidence type="ECO:0000256" key="19">
    <source>
        <dbReference type="PIRSR" id="PIRSR634016-3"/>
    </source>
</evidence>
<dbReference type="Gene3D" id="1.10.390.10">
    <property type="entry name" value="Neutral Protease Domain 2"/>
    <property type="match status" value="1"/>
</dbReference>
<feature type="active site" description="Proton acceptor" evidence="18">
    <location>
        <position position="330"/>
    </location>
</feature>
<evidence type="ECO:0000256" key="17">
    <source>
        <dbReference type="ARBA" id="ARBA00023180"/>
    </source>
</evidence>
<organism evidence="26 27">
    <name type="scientific">Sinanodonta woodiana</name>
    <name type="common">Chinese pond mussel</name>
    <name type="synonym">Anodonta woodiana</name>
    <dbReference type="NCBI Taxonomy" id="1069815"/>
    <lineage>
        <taxon>Eukaryota</taxon>
        <taxon>Metazoa</taxon>
        <taxon>Spiralia</taxon>
        <taxon>Lophotrochozoa</taxon>
        <taxon>Mollusca</taxon>
        <taxon>Bivalvia</taxon>
        <taxon>Autobranchia</taxon>
        <taxon>Heteroconchia</taxon>
        <taxon>Palaeoheterodonta</taxon>
        <taxon>Unionida</taxon>
        <taxon>Unionoidea</taxon>
        <taxon>Unionidae</taxon>
        <taxon>Unioninae</taxon>
        <taxon>Sinanodonta</taxon>
    </lineage>
</organism>
<dbReference type="PANTHER" id="PTHR11533">
    <property type="entry name" value="PROTEASE M1 ZINC METALLOPROTEASE"/>
    <property type="match status" value="1"/>
</dbReference>
<evidence type="ECO:0000256" key="14">
    <source>
        <dbReference type="ARBA" id="ARBA00023049"/>
    </source>
</evidence>
<dbReference type="AlphaFoldDB" id="A0ABD3XK30"/>
<keyword evidence="7" id="KW-0812">Transmembrane</keyword>
<dbReference type="Pfam" id="PF01433">
    <property type="entry name" value="Peptidase_M1"/>
    <property type="match status" value="1"/>
</dbReference>
<dbReference type="Gene3D" id="2.60.40.1910">
    <property type="match status" value="1"/>
</dbReference>
<dbReference type="GO" id="GO:0016285">
    <property type="term" value="F:alanyl aminopeptidase activity"/>
    <property type="evidence" value="ECO:0007669"/>
    <property type="project" value="UniProtKB-EC"/>
</dbReference>
<dbReference type="CDD" id="cd09601">
    <property type="entry name" value="M1_APN-Q_like"/>
    <property type="match status" value="1"/>
</dbReference>
<protein>
    <recommendedName>
        <fullName evidence="21">Aminopeptidase</fullName>
        <ecNumber evidence="21">3.4.11.-</ecNumber>
    </recommendedName>
</protein>
<dbReference type="FunFam" id="1.10.390.10:FF:000016">
    <property type="entry name" value="Glutamyl aminopeptidase"/>
    <property type="match status" value="1"/>
</dbReference>
<evidence type="ECO:0000256" key="13">
    <source>
        <dbReference type="ARBA" id="ARBA00022989"/>
    </source>
</evidence>
<dbReference type="Pfam" id="PF11838">
    <property type="entry name" value="ERAP1_C"/>
    <property type="match status" value="1"/>
</dbReference>
<name>A0ABD3XK30_SINWO</name>
<feature type="binding site" evidence="19">
    <location>
        <position position="333"/>
    </location>
    <ligand>
        <name>Zn(2+)</name>
        <dbReference type="ChEBI" id="CHEBI:29105"/>
        <note>catalytic</note>
    </ligand>
</feature>
<keyword evidence="10 21" id="KW-0378">Hydrolase</keyword>
<dbReference type="GO" id="GO:0008270">
    <property type="term" value="F:zinc ion binding"/>
    <property type="evidence" value="ECO:0007669"/>
    <property type="project" value="UniProtKB-UniRule"/>
</dbReference>
<sequence>MLWIFIFYFIYNTEVGMSTDNSIYESVRLPLSLIPLHYNLEITPHIYGSKEDFSFDGFVRIKVLCKEKRDIIWLHSKSLKHKEIRITDGEDRIIPVISWDLEAKREFLIIMMGESLSPGETYYIEIKYHGLILNDLKGFFYSSYKDGAVEKYIFSTQMQPTDARKVLPCFDEPALKATFNVTIVRRTDLTSLSNMPILRSEERDHELVADVFETTPIMSTYLLAFALGDIDYLQNFTETNIQIRTWSRSNAVEQTKFALELGCKTMTFFEDYFQIKYILPKEDMIAVPEHIFNAMENWGLITYSENGMLYQEGVTSEVSKNFAAILIAHEISHQWFGNLVTPEWWDDLWLNEGFATYMMFLGVDAVIPEWKMMDMFIIHNRGLQSALAFDDSLTTHPVYVPVNDPAEINEIFDLISYAKGAAVLRMMNFFLGETTFRNGITNYLTSQSYKAATHNELWYAMANQSLVEGKAEIDVKKIMDTWILQKNYPVVTVTLVNGNTIKVEQARFLINEEHRKNAEPIYWEIPFAYTTSDNPNFEKTDVDIHWLHADRYPIYIKDDSLTNSTWLVGNPQQIGYYRVNYEEKMWISIIDQLKRNHKVIHVVNRAQIINDAWNLASSGLVSMDVALGTLEYLTKETDLVPWVAGLQELHKLGLALQLTPAFGHLQIFMQNLLANVFKKVMTGSTHHDKIMKSMISNAACSSGLQSCLHLARQMFDRWLDDSSLLRVEIDNDFKLSVYCAGISENGVRTWDIVYGRYKKSDSASERRSLLHGLSCTREPWIISRFLQLTKNSSEIQQTESIDALIYIAQNPVGRLMVWDFLAENWKHFFDTFGAGLNHMPNLVKGVTEAFNTYGELIKLQHFGERHADLGTATRAYNNAAATIQLNIRWLKKYYVIVEGWLMKQNGAL</sequence>
<evidence type="ECO:0000256" key="4">
    <source>
        <dbReference type="ARBA" id="ARBA00010136"/>
    </source>
</evidence>
<evidence type="ECO:0000256" key="8">
    <source>
        <dbReference type="ARBA" id="ARBA00022723"/>
    </source>
</evidence>
<dbReference type="GO" id="GO:0006508">
    <property type="term" value="P:proteolysis"/>
    <property type="evidence" value="ECO:0007669"/>
    <property type="project" value="UniProtKB-KW"/>
</dbReference>
<dbReference type="Gene3D" id="2.60.40.1730">
    <property type="entry name" value="tricorn interacting facor f3 domain"/>
    <property type="match status" value="1"/>
</dbReference>
<dbReference type="FunFam" id="2.60.40.1730:FF:000012">
    <property type="entry name" value="Aminopeptidase N"/>
    <property type="match status" value="1"/>
</dbReference>
<keyword evidence="15" id="KW-0472">Membrane</keyword>
<dbReference type="EMBL" id="JBJQND010000002">
    <property type="protein sequence ID" value="KAL3885283.1"/>
    <property type="molecule type" value="Genomic_DNA"/>
</dbReference>
<keyword evidence="27" id="KW-1185">Reference proteome</keyword>
<evidence type="ECO:0000256" key="18">
    <source>
        <dbReference type="PIRSR" id="PIRSR634016-1"/>
    </source>
</evidence>
<dbReference type="Pfam" id="PF17900">
    <property type="entry name" value="Peptidase_M1_N"/>
    <property type="match status" value="1"/>
</dbReference>
<evidence type="ECO:0000256" key="15">
    <source>
        <dbReference type="ARBA" id="ARBA00023136"/>
    </source>
</evidence>
<dbReference type="FunFam" id="1.25.50.20:FF:000001">
    <property type="entry name" value="Aminopeptidase"/>
    <property type="match status" value="1"/>
</dbReference>
<evidence type="ECO:0000313" key="27">
    <source>
        <dbReference type="Proteomes" id="UP001634394"/>
    </source>
</evidence>
<keyword evidence="17" id="KW-0325">Glycoprotein</keyword>
<evidence type="ECO:0000256" key="11">
    <source>
        <dbReference type="ARBA" id="ARBA00022833"/>
    </source>
</evidence>
<reference evidence="26 27" key="1">
    <citation type="submission" date="2024-11" db="EMBL/GenBank/DDBJ databases">
        <title>Chromosome-level genome assembly of the freshwater bivalve Anodonta woodiana.</title>
        <authorList>
            <person name="Chen X."/>
        </authorList>
    </citation>
    <scope>NUCLEOTIDE SEQUENCE [LARGE SCALE GENOMIC DNA]</scope>
    <source>
        <strain evidence="26">MN2024</strain>
        <tissue evidence="26">Gills</tissue>
    </source>
</reference>
<feature type="signal peptide" evidence="22">
    <location>
        <begin position="1"/>
        <end position="18"/>
    </location>
</feature>
<evidence type="ECO:0000259" key="24">
    <source>
        <dbReference type="Pfam" id="PF11838"/>
    </source>
</evidence>
<evidence type="ECO:0000259" key="25">
    <source>
        <dbReference type="Pfam" id="PF17900"/>
    </source>
</evidence>
<feature type="domain" description="Aminopeptidase N-like N-terminal" evidence="25">
    <location>
        <begin position="35"/>
        <end position="222"/>
    </location>
</feature>
<keyword evidence="11 19" id="KW-0862">Zinc</keyword>
<evidence type="ECO:0000256" key="3">
    <source>
        <dbReference type="ARBA" id="ARBA00004606"/>
    </source>
</evidence>
<keyword evidence="5" id="KW-1003">Cell membrane</keyword>
<evidence type="ECO:0000256" key="9">
    <source>
        <dbReference type="ARBA" id="ARBA00022729"/>
    </source>
</evidence>
<comment type="similarity">
    <text evidence="4 21">Belongs to the peptidase M1 family.</text>
</comment>
<evidence type="ECO:0000256" key="12">
    <source>
        <dbReference type="ARBA" id="ARBA00022968"/>
    </source>
</evidence>
<proteinExistence type="inferred from homology"/>
<evidence type="ECO:0000256" key="22">
    <source>
        <dbReference type="SAM" id="SignalP"/>
    </source>
</evidence>
<feature type="binding site" evidence="19">
    <location>
        <position position="352"/>
    </location>
    <ligand>
        <name>Zn(2+)</name>
        <dbReference type="ChEBI" id="CHEBI:29105"/>
        <note>catalytic</note>
    </ligand>
</feature>
<dbReference type="Gene3D" id="1.25.50.20">
    <property type="match status" value="1"/>
</dbReference>
<dbReference type="GO" id="GO:0008237">
    <property type="term" value="F:metallopeptidase activity"/>
    <property type="evidence" value="ECO:0007669"/>
    <property type="project" value="UniProtKB-KW"/>
</dbReference>
<dbReference type="FunFam" id="2.60.40.1910:FF:000008">
    <property type="entry name" value="Aminopeptidase"/>
    <property type="match status" value="1"/>
</dbReference>
<comment type="catalytic activity">
    <reaction evidence="1">
        <text>Release of an N-terminal amino acid, Xaa-|-Yaa- from a peptide, amide or arylamide. Xaa is preferably Ala, but may be most amino acids including Pro (slow action). When a terminal hydrophobic residue is followed by a prolyl residue, the two may be released as an intact Xaa-Pro dipeptide.</text>
        <dbReference type="EC" id="3.4.11.2"/>
    </reaction>
</comment>
<dbReference type="PANTHER" id="PTHR11533:SF294">
    <property type="entry name" value="THYROTROPIN-RELEASING HORMONE-DEGRADING ECTOENZYME"/>
    <property type="match status" value="1"/>
</dbReference>
<evidence type="ECO:0000256" key="6">
    <source>
        <dbReference type="ARBA" id="ARBA00022670"/>
    </source>
</evidence>
<keyword evidence="16" id="KW-1015">Disulfide bond</keyword>
<evidence type="ECO:0000256" key="16">
    <source>
        <dbReference type="ARBA" id="ARBA00023157"/>
    </source>
</evidence>
<dbReference type="InterPro" id="IPR045357">
    <property type="entry name" value="Aminopeptidase_N-like_N"/>
</dbReference>
<evidence type="ECO:0000256" key="10">
    <source>
        <dbReference type="ARBA" id="ARBA00022801"/>
    </source>
</evidence>
<comment type="cofactor">
    <cofactor evidence="19 21">
        <name>Zn(2+)</name>
        <dbReference type="ChEBI" id="CHEBI:29105"/>
    </cofactor>
    <text evidence="19 21">Binds 1 zinc ion per subunit.</text>
</comment>
<accession>A0ABD3XK30</accession>
<dbReference type="Proteomes" id="UP001634394">
    <property type="component" value="Unassembled WGS sequence"/>
</dbReference>
<feature type="domain" description="Peptidase M1 membrane alanine aminopeptidase" evidence="23">
    <location>
        <begin position="257"/>
        <end position="482"/>
    </location>
</feature>
<keyword evidence="14 21" id="KW-0482">Metalloprotease</keyword>
<dbReference type="InterPro" id="IPR024571">
    <property type="entry name" value="ERAP1-like_C_dom"/>
</dbReference>
<evidence type="ECO:0000256" key="2">
    <source>
        <dbReference type="ARBA" id="ARBA00004236"/>
    </source>
</evidence>
<dbReference type="InterPro" id="IPR001930">
    <property type="entry name" value="Peptidase_M1"/>
</dbReference>
<keyword evidence="6 21" id="KW-0645">Protease</keyword>
<keyword evidence="21" id="KW-0031">Aminopeptidase</keyword>
<dbReference type="GO" id="GO:0005886">
    <property type="term" value="C:plasma membrane"/>
    <property type="evidence" value="ECO:0007669"/>
    <property type="project" value="UniProtKB-SubCell"/>
</dbReference>
<gene>
    <name evidence="26" type="ORF">ACJMK2_025367</name>
</gene>
<evidence type="ECO:0000256" key="7">
    <source>
        <dbReference type="ARBA" id="ARBA00022692"/>
    </source>
</evidence>
<keyword evidence="13" id="KW-1133">Transmembrane helix</keyword>
<dbReference type="InterPro" id="IPR034016">
    <property type="entry name" value="M1_APN-typ"/>
</dbReference>
<comment type="caution">
    <text evidence="26">The sequence shown here is derived from an EMBL/GenBank/DDBJ whole genome shotgun (WGS) entry which is preliminary data.</text>
</comment>
<dbReference type="EC" id="3.4.11.-" evidence="21"/>
<keyword evidence="9 22" id="KW-0732">Signal</keyword>
<feature type="binding site" evidence="19">
    <location>
        <position position="329"/>
    </location>
    <ligand>
        <name>Zn(2+)</name>
        <dbReference type="ChEBI" id="CHEBI:29105"/>
        <note>catalytic</note>
    </ligand>
</feature>
<dbReference type="InterPro" id="IPR027268">
    <property type="entry name" value="Peptidase_M4/M1_CTD_sf"/>
</dbReference>
<evidence type="ECO:0000256" key="5">
    <source>
        <dbReference type="ARBA" id="ARBA00022475"/>
    </source>
</evidence>
<evidence type="ECO:0000259" key="23">
    <source>
        <dbReference type="Pfam" id="PF01433"/>
    </source>
</evidence>